<proteinExistence type="predicted"/>
<organism evidence="1 2">
    <name type="scientific">Leptospira interrogans str. UI 12621</name>
    <dbReference type="NCBI Taxonomy" id="1049937"/>
    <lineage>
        <taxon>Bacteria</taxon>
        <taxon>Pseudomonadati</taxon>
        <taxon>Spirochaetota</taxon>
        <taxon>Spirochaetia</taxon>
        <taxon>Leptospirales</taxon>
        <taxon>Leptospiraceae</taxon>
        <taxon>Leptospira</taxon>
    </lineage>
</organism>
<comment type="caution">
    <text evidence="1">The sequence shown here is derived from an EMBL/GenBank/DDBJ whole genome shotgun (WGS) entry which is preliminary data.</text>
</comment>
<accession>A0A0F6HBW9</accession>
<protein>
    <submittedName>
        <fullName evidence="1">Uncharacterized protein</fullName>
    </submittedName>
</protein>
<sequence length="37" mass="4604">MIAKRQFHKILRVKLLKKIKSEENEEILRRRTRLTIN</sequence>
<evidence type="ECO:0000313" key="2">
    <source>
        <dbReference type="Proteomes" id="UP000006324"/>
    </source>
</evidence>
<dbReference type="EMBL" id="AHNQ02000022">
    <property type="protein sequence ID" value="EKO25795.1"/>
    <property type="molecule type" value="Genomic_DNA"/>
</dbReference>
<name>A0A0F6HBW9_LEPIR</name>
<dbReference type="AlphaFoldDB" id="A0A0F6HBW9"/>
<reference evidence="1 2" key="1">
    <citation type="submission" date="2012-09" db="EMBL/GenBank/DDBJ databases">
        <authorList>
            <person name="Harkins D.M."/>
            <person name="Durkin A.S."/>
            <person name="Brinkac L.M."/>
            <person name="Selengut J.D."/>
            <person name="Sanka R."/>
            <person name="DePew J."/>
            <person name="Purushe J."/>
            <person name="Chanthongthip A."/>
            <person name="Lattana O."/>
            <person name="Phetsouvanh R."/>
            <person name="Newton P.N."/>
            <person name="Vinetz J.M."/>
            <person name="Sutton G.G."/>
            <person name="Nelson W.C."/>
            <person name="Fouts D.E."/>
        </authorList>
    </citation>
    <scope>NUCLEOTIDE SEQUENCE [LARGE SCALE GENOMIC DNA]</scope>
    <source>
        <strain evidence="1 2">UI 12621</strain>
    </source>
</reference>
<evidence type="ECO:0000313" key="1">
    <source>
        <dbReference type="EMBL" id="EKO25795.1"/>
    </source>
</evidence>
<gene>
    <name evidence="1" type="ORF">LEP1GSC104_4808</name>
</gene>
<dbReference type="Proteomes" id="UP000006324">
    <property type="component" value="Unassembled WGS sequence"/>
</dbReference>